<gene>
    <name evidence="2" type="ORF">Q7X28_03365</name>
</gene>
<name>A0AA90ND21_9ACTN</name>
<protein>
    <submittedName>
        <fullName evidence="2">Uncharacterized protein</fullName>
    </submittedName>
</protein>
<evidence type="ECO:0000313" key="3">
    <source>
        <dbReference type="Proteomes" id="UP001178281"/>
    </source>
</evidence>
<keyword evidence="3" id="KW-1185">Reference proteome</keyword>
<sequence>MALEDWPQSDRRWAARYILCLAKAGVSLDASNDRQAELIGSVEASGTSATELFGDPDELAVADAPLLDASETSAAAAESLGARDILAAAGGLLVVQGIIAGVVLLVTGGGPVDVRVGPLVGLLGIVACEVLGMAAIAYFTAGRMRAAAGMAAAAVAVLMASAAILTASGGGAVLVAGVPRWGIALALLVPGGLVYALSRCLSERTPQTDWSDEQWFDRFRGTLRAQGVSADVAREHERSLRADLTESAVGEYGQPGALARRLASDDTSATSRRVWWSTAGWLALALFVGISAIGESGIALAARIALVLGLLLIAVGTGGRAWQTRSKKVAA</sequence>
<dbReference type="RefSeq" id="WP_305110270.1">
    <property type="nucleotide sequence ID" value="NZ_JAUTIX010000001.1"/>
</dbReference>
<feature type="transmembrane region" description="Helical" evidence="1">
    <location>
        <begin position="151"/>
        <end position="175"/>
    </location>
</feature>
<accession>A0AA90ND21</accession>
<evidence type="ECO:0000313" key="2">
    <source>
        <dbReference type="EMBL" id="MDP0396958.1"/>
    </source>
</evidence>
<dbReference type="Proteomes" id="UP001178281">
    <property type="component" value="Unassembled WGS sequence"/>
</dbReference>
<keyword evidence="1" id="KW-0472">Membrane</keyword>
<dbReference type="EMBL" id="JAUTIX010000001">
    <property type="protein sequence ID" value="MDP0396958.1"/>
    <property type="molecule type" value="Genomic_DNA"/>
</dbReference>
<evidence type="ECO:0000256" key="1">
    <source>
        <dbReference type="SAM" id="Phobius"/>
    </source>
</evidence>
<feature type="transmembrane region" description="Helical" evidence="1">
    <location>
        <begin position="300"/>
        <end position="318"/>
    </location>
</feature>
<feature type="transmembrane region" description="Helical" evidence="1">
    <location>
        <begin position="85"/>
        <end position="107"/>
    </location>
</feature>
<feature type="transmembrane region" description="Helical" evidence="1">
    <location>
        <begin position="274"/>
        <end position="294"/>
    </location>
</feature>
<dbReference type="AlphaFoldDB" id="A0AA90ND21"/>
<proteinExistence type="predicted"/>
<keyword evidence="1" id="KW-1133">Transmembrane helix</keyword>
<feature type="transmembrane region" description="Helical" evidence="1">
    <location>
        <begin position="119"/>
        <end position="139"/>
    </location>
</feature>
<reference evidence="2" key="1">
    <citation type="submission" date="2023-08" db="EMBL/GenBank/DDBJ databases">
        <title>The draft genome of Tsukamurella strandjordii strain 050030.</title>
        <authorList>
            <person name="Zhao F."/>
            <person name="Feng Y."/>
            <person name="Zong Z."/>
        </authorList>
    </citation>
    <scope>NUCLEOTIDE SEQUENCE</scope>
    <source>
        <strain evidence="2">050030</strain>
    </source>
</reference>
<keyword evidence="1" id="KW-0812">Transmembrane</keyword>
<feature type="transmembrane region" description="Helical" evidence="1">
    <location>
        <begin position="181"/>
        <end position="198"/>
    </location>
</feature>
<organism evidence="2 3">
    <name type="scientific">Tsukamurella strandjordii</name>
    <dbReference type="NCBI Taxonomy" id="147577"/>
    <lineage>
        <taxon>Bacteria</taxon>
        <taxon>Bacillati</taxon>
        <taxon>Actinomycetota</taxon>
        <taxon>Actinomycetes</taxon>
        <taxon>Mycobacteriales</taxon>
        <taxon>Tsukamurellaceae</taxon>
        <taxon>Tsukamurella</taxon>
    </lineage>
</organism>
<comment type="caution">
    <text evidence="2">The sequence shown here is derived from an EMBL/GenBank/DDBJ whole genome shotgun (WGS) entry which is preliminary data.</text>
</comment>